<comment type="caution">
    <text evidence="7">The sequence shown here is derived from an EMBL/GenBank/DDBJ whole genome shotgun (WGS) entry which is preliminary data.</text>
</comment>
<keyword evidence="8" id="KW-1185">Reference proteome</keyword>
<feature type="transmembrane region" description="Helical" evidence="6">
    <location>
        <begin position="41"/>
        <end position="63"/>
    </location>
</feature>
<dbReference type="EMBL" id="JACHWB010000001">
    <property type="protein sequence ID" value="MBB3017063.1"/>
    <property type="molecule type" value="Genomic_DNA"/>
</dbReference>
<evidence type="ECO:0000256" key="5">
    <source>
        <dbReference type="ARBA" id="ARBA00023136"/>
    </source>
</evidence>
<feature type="transmembrane region" description="Helical" evidence="6">
    <location>
        <begin position="133"/>
        <end position="156"/>
    </location>
</feature>
<proteinExistence type="inferred from homology"/>
<comment type="subcellular location">
    <subcellularLocation>
        <location evidence="1">Membrane</location>
        <topology evidence="1">Multi-pass membrane protein</topology>
    </subcellularLocation>
</comment>
<evidence type="ECO:0000256" key="3">
    <source>
        <dbReference type="ARBA" id="ARBA00022692"/>
    </source>
</evidence>
<keyword evidence="5 6" id="KW-0472">Membrane</keyword>
<dbReference type="PANTHER" id="PTHR21716:SF61">
    <property type="entry name" value="BLR8064 PROTEIN"/>
    <property type="match status" value="1"/>
</dbReference>
<evidence type="ECO:0000313" key="7">
    <source>
        <dbReference type="EMBL" id="MBB3017063.1"/>
    </source>
</evidence>
<dbReference type="AlphaFoldDB" id="A0A7W4YVK8"/>
<dbReference type="InterPro" id="IPR002549">
    <property type="entry name" value="AI-2E-like"/>
</dbReference>
<dbReference type="PANTHER" id="PTHR21716">
    <property type="entry name" value="TRANSMEMBRANE PROTEIN"/>
    <property type="match status" value="1"/>
</dbReference>
<keyword evidence="3 6" id="KW-0812">Transmembrane</keyword>
<organism evidence="7 8">
    <name type="scientific">Microvirga lupini</name>
    <dbReference type="NCBI Taxonomy" id="420324"/>
    <lineage>
        <taxon>Bacteria</taxon>
        <taxon>Pseudomonadati</taxon>
        <taxon>Pseudomonadota</taxon>
        <taxon>Alphaproteobacteria</taxon>
        <taxon>Hyphomicrobiales</taxon>
        <taxon>Methylobacteriaceae</taxon>
        <taxon>Microvirga</taxon>
    </lineage>
</organism>
<feature type="transmembrane region" description="Helical" evidence="6">
    <location>
        <begin position="6"/>
        <end position="29"/>
    </location>
</feature>
<sequence length="338" mass="35943">MVLALWMIQSYLIALGWAAIIAISVWPLYRRIQARLGGSRLAAPLLVTITLAILLLFPIALVLTEIGREGQFAMQWLTELQQNGLPVPDWVHRLPLIGQHLGTWWQTHLARPNSAEQILNDVDRQTVTGWSRALGGALLSDLFHAFLTFLTLFILLRGGERIGGHVLATIDRWFGDPGERLAESMAGAVRGTVNGTILVAVGEGILIGIGYVVAGVPNAALFAVLTTAFAMLPFGAWFAFSAAAIVLVLTGGTLVAAAAVVGWGAVVMLVGDNIVQPALIGGTVRLPFLWTLLGILGGLETFGLIGLFIGPVLMAALLTIWRQQDGSGPAAATNKEPP</sequence>
<feature type="transmembrane region" description="Helical" evidence="6">
    <location>
        <begin position="219"/>
        <end position="240"/>
    </location>
</feature>
<feature type="transmembrane region" description="Helical" evidence="6">
    <location>
        <begin position="193"/>
        <end position="213"/>
    </location>
</feature>
<feature type="transmembrane region" description="Helical" evidence="6">
    <location>
        <begin position="247"/>
        <end position="270"/>
    </location>
</feature>
<gene>
    <name evidence="7" type="ORF">FHR70_000103</name>
</gene>
<evidence type="ECO:0000256" key="4">
    <source>
        <dbReference type="ARBA" id="ARBA00022989"/>
    </source>
</evidence>
<name>A0A7W4YVK8_9HYPH</name>
<dbReference type="Proteomes" id="UP000532010">
    <property type="component" value="Unassembled WGS sequence"/>
</dbReference>
<comment type="similarity">
    <text evidence="2">Belongs to the autoinducer-2 exporter (AI-2E) (TC 2.A.86) family.</text>
</comment>
<accession>A0A7W4YVK8</accession>
<evidence type="ECO:0000256" key="6">
    <source>
        <dbReference type="SAM" id="Phobius"/>
    </source>
</evidence>
<evidence type="ECO:0000313" key="8">
    <source>
        <dbReference type="Proteomes" id="UP000532010"/>
    </source>
</evidence>
<keyword evidence="4 6" id="KW-1133">Transmembrane helix</keyword>
<dbReference type="GO" id="GO:0016020">
    <property type="term" value="C:membrane"/>
    <property type="evidence" value="ECO:0007669"/>
    <property type="project" value="UniProtKB-SubCell"/>
</dbReference>
<feature type="transmembrane region" description="Helical" evidence="6">
    <location>
        <begin position="290"/>
        <end position="318"/>
    </location>
</feature>
<reference evidence="7 8" key="1">
    <citation type="submission" date="2020-08" db="EMBL/GenBank/DDBJ databases">
        <title>The Agave Microbiome: Exploring the role of microbial communities in plant adaptations to desert environments.</title>
        <authorList>
            <person name="Partida-Martinez L.P."/>
        </authorList>
    </citation>
    <scope>NUCLEOTIDE SEQUENCE [LARGE SCALE GENOMIC DNA]</scope>
    <source>
        <strain evidence="7 8">AT3.9</strain>
    </source>
</reference>
<evidence type="ECO:0000256" key="2">
    <source>
        <dbReference type="ARBA" id="ARBA00009773"/>
    </source>
</evidence>
<protein>
    <submittedName>
        <fullName evidence="7">Putative PurR-regulated permease PerM</fullName>
    </submittedName>
</protein>
<dbReference type="Pfam" id="PF01594">
    <property type="entry name" value="AI-2E_transport"/>
    <property type="match status" value="1"/>
</dbReference>
<evidence type="ECO:0000256" key="1">
    <source>
        <dbReference type="ARBA" id="ARBA00004141"/>
    </source>
</evidence>